<keyword evidence="5" id="KW-1185">Reference proteome</keyword>
<dbReference type="Proteomes" id="UP000816034">
    <property type="component" value="Unassembled WGS sequence"/>
</dbReference>
<evidence type="ECO:0000256" key="1">
    <source>
        <dbReference type="SAM" id="Coils"/>
    </source>
</evidence>
<keyword evidence="3" id="KW-0732">Signal</keyword>
<feature type="chain" id="PRO_5041718190" evidence="3">
    <location>
        <begin position="28"/>
        <end position="197"/>
    </location>
</feature>
<evidence type="ECO:0000256" key="2">
    <source>
        <dbReference type="SAM" id="MobiDB-lite"/>
    </source>
</evidence>
<dbReference type="RefSeq" id="XP_044550382.1">
    <property type="nucleotide sequence ID" value="XM_044692297.1"/>
</dbReference>
<feature type="signal peptide" evidence="3">
    <location>
        <begin position="1"/>
        <end position="27"/>
    </location>
</feature>
<proteinExistence type="predicted"/>
<dbReference type="EMBL" id="PYSW02000016">
    <property type="protein sequence ID" value="KAG2386390.1"/>
    <property type="molecule type" value="Genomic_DNA"/>
</dbReference>
<feature type="coiled-coil region" evidence="1">
    <location>
        <begin position="127"/>
        <end position="196"/>
    </location>
</feature>
<sequence length="197" mass="22524">MPQHRTKARYLLGVILLVLCFSGYTLLESTLATSSTSDLPSIKDTPNLDSKQQTPLETPKQLSKEVYDKVMATMDALLKRLHQQHLSLKTQVENAQMQLLIAQQDEQHARTTYEKLQKQYFASKLKRASAAAKLKAALKAFKQAQKESSKSLSRYNKMIKAKTDVDGKYQQERKKLATLKKKAQELLDIRNKQQKMN</sequence>
<accession>A0AA88GP72</accession>
<dbReference type="GeneID" id="68095291"/>
<name>A0AA88GP72_NAELO</name>
<feature type="region of interest" description="Disordered" evidence="2">
    <location>
        <begin position="36"/>
        <end position="58"/>
    </location>
</feature>
<organism evidence="4 5">
    <name type="scientific">Naegleria lovaniensis</name>
    <name type="common">Amoeba</name>
    <dbReference type="NCBI Taxonomy" id="51637"/>
    <lineage>
        <taxon>Eukaryota</taxon>
        <taxon>Discoba</taxon>
        <taxon>Heterolobosea</taxon>
        <taxon>Tetramitia</taxon>
        <taxon>Eutetramitia</taxon>
        <taxon>Vahlkampfiidae</taxon>
        <taxon>Naegleria</taxon>
    </lineage>
</organism>
<evidence type="ECO:0000256" key="3">
    <source>
        <dbReference type="SAM" id="SignalP"/>
    </source>
</evidence>
<gene>
    <name evidence="4" type="ORF">C9374_002836</name>
</gene>
<keyword evidence="1" id="KW-0175">Coiled coil</keyword>
<dbReference type="AlphaFoldDB" id="A0AA88GP72"/>
<reference evidence="4 5" key="1">
    <citation type="journal article" date="2018" name="BMC Genomics">
        <title>The genome of Naegleria lovaniensis, the basis for a comparative approach to unravel pathogenicity factors of the human pathogenic amoeba N. fowleri.</title>
        <authorList>
            <person name="Liechti N."/>
            <person name="Schurch N."/>
            <person name="Bruggmann R."/>
            <person name="Wittwer M."/>
        </authorList>
    </citation>
    <scope>NUCLEOTIDE SEQUENCE [LARGE SCALE GENOMIC DNA]</scope>
    <source>
        <strain evidence="4 5">ATCC 30569</strain>
    </source>
</reference>
<evidence type="ECO:0000313" key="4">
    <source>
        <dbReference type="EMBL" id="KAG2386390.1"/>
    </source>
</evidence>
<evidence type="ECO:0000313" key="5">
    <source>
        <dbReference type="Proteomes" id="UP000816034"/>
    </source>
</evidence>
<feature type="compositionally biased region" description="Polar residues" evidence="2">
    <location>
        <begin position="47"/>
        <end position="56"/>
    </location>
</feature>
<protein>
    <submittedName>
        <fullName evidence="4">Uncharacterized protein</fullName>
    </submittedName>
</protein>
<comment type="caution">
    <text evidence="4">The sequence shown here is derived from an EMBL/GenBank/DDBJ whole genome shotgun (WGS) entry which is preliminary data.</text>
</comment>